<organism evidence="1 2">
    <name type="scientific">Isobaculum melis</name>
    <dbReference type="NCBI Taxonomy" id="142588"/>
    <lineage>
        <taxon>Bacteria</taxon>
        <taxon>Bacillati</taxon>
        <taxon>Bacillota</taxon>
        <taxon>Bacilli</taxon>
        <taxon>Lactobacillales</taxon>
        <taxon>Carnobacteriaceae</taxon>
        <taxon>Isobaculum</taxon>
    </lineage>
</organism>
<dbReference type="RefSeq" id="WP_092653550.1">
    <property type="nucleotide sequence ID" value="NZ_FOHA01000019.1"/>
</dbReference>
<reference evidence="1 2" key="1">
    <citation type="submission" date="2016-10" db="EMBL/GenBank/DDBJ databases">
        <authorList>
            <person name="de Groot N.N."/>
        </authorList>
    </citation>
    <scope>NUCLEOTIDE SEQUENCE [LARGE SCALE GENOMIC DNA]</scope>
    <source>
        <strain evidence="1 2">DSM 13760</strain>
    </source>
</reference>
<keyword evidence="2" id="KW-1185">Reference proteome</keyword>
<protein>
    <submittedName>
        <fullName evidence="1">Uncharacterized protein</fullName>
    </submittedName>
</protein>
<gene>
    <name evidence="1" type="ORF">SAMN04488559_1191</name>
</gene>
<dbReference type="EMBL" id="FOHA01000019">
    <property type="protein sequence ID" value="SES02655.1"/>
    <property type="molecule type" value="Genomic_DNA"/>
</dbReference>
<evidence type="ECO:0000313" key="2">
    <source>
        <dbReference type="Proteomes" id="UP000198948"/>
    </source>
</evidence>
<evidence type="ECO:0000313" key="1">
    <source>
        <dbReference type="EMBL" id="SES02655.1"/>
    </source>
</evidence>
<sequence length="135" mass="15936">MDWHRELSETNIKIGRLQREQSEKTESFSDFALQSLLDWKKDIEKRIQRLNLKADLNRALDNHASNHKEVIETKHKTYEQLYEEFTMIKKNLAGGFDSKAGKKVQEQSEDKRKRISTGEEIAYEVKQTCSTKGWF</sequence>
<dbReference type="AlphaFoldDB" id="A0A1H9TZL0"/>
<proteinExistence type="predicted"/>
<accession>A0A1H9TZL0</accession>
<name>A0A1H9TZL0_9LACT</name>
<dbReference type="Proteomes" id="UP000198948">
    <property type="component" value="Unassembled WGS sequence"/>
</dbReference>